<dbReference type="Pfam" id="PF23960">
    <property type="entry name" value="DUF7289"/>
    <property type="match status" value="1"/>
</dbReference>
<evidence type="ECO:0000313" key="4">
    <source>
        <dbReference type="EMBL" id="TSD09819.1"/>
    </source>
</evidence>
<keyword evidence="5" id="KW-1185">Reference proteome</keyword>
<dbReference type="InterPro" id="IPR055732">
    <property type="entry name" value="DUF7308"/>
</dbReference>
<protein>
    <recommendedName>
        <fullName evidence="3">DUF7308 domain-containing protein</fullName>
    </recommendedName>
</protein>
<proteinExistence type="predicted"/>
<dbReference type="Proteomes" id="UP000319894">
    <property type="component" value="Unassembled WGS sequence"/>
</dbReference>
<keyword evidence="2" id="KW-1133">Transmembrane helix</keyword>
<organism evidence="4 5">
    <name type="scientific">Haloglomus irregulare</name>
    <dbReference type="NCBI Taxonomy" id="2234134"/>
    <lineage>
        <taxon>Archaea</taxon>
        <taxon>Methanobacteriati</taxon>
        <taxon>Methanobacteriota</taxon>
        <taxon>Stenosarchaea group</taxon>
        <taxon>Halobacteria</taxon>
        <taxon>Halobacteriales</taxon>
        <taxon>Natronomonadaceae</taxon>
        <taxon>Haloglomus</taxon>
    </lineage>
</organism>
<dbReference type="RefSeq" id="WP_144262825.1">
    <property type="nucleotide sequence ID" value="NZ_QMDX01000010.1"/>
</dbReference>
<evidence type="ECO:0000256" key="1">
    <source>
        <dbReference type="SAM" id="MobiDB-lite"/>
    </source>
</evidence>
<dbReference type="InParanoid" id="A0A554MXI6"/>
<name>A0A554MXI6_9EURY</name>
<dbReference type="OrthoDB" id="148042at2157"/>
<dbReference type="InterPro" id="IPR055713">
    <property type="entry name" value="DUF7289"/>
</dbReference>
<reference evidence="4 5" key="1">
    <citation type="submission" date="2018-06" db="EMBL/GenBank/DDBJ databases">
        <title>Natronomonas sp. F16-60 a new haloarchaeon isolated from a solar saltern of Isla Cristina, Huelva, Spain.</title>
        <authorList>
            <person name="Duran-Viseras A."/>
            <person name="Sanchez-Porro C."/>
            <person name="Ventosa A."/>
        </authorList>
    </citation>
    <scope>NUCLEOTIDE SEQUENCE [LARGE SCALE GENOMIC DNA]</scope>
    <source>
        <strain evidence="4 5">F16-60</strain>
    </source>
</reference>
<dbReference type="Pfam" id="PF23985">
    <property type="entry name" value="DUF7308"/>
    <property type="match status" value="1"/>
</dbReference>
<dbReference type="EMBL" id="QMDX01000010">
    <property type="protein sequence ID" value="TSD09819.1"/>
    <property type="molecule type" value="Genomic_DNA"/>
</dbReference>
<comment type="caution">
    <text evidence="4">The sequence shown here is derived from an EMBL/GenBank/DDBJ whole genome shotgun (WGS) entry which is preliminary data.</text>
</comment>
<feature type="region of interest" description="Disordered" evidence="1">
    <location>
        <begin position="198"/>
        <end position="248"/>
    </location>
</feature>
<feature type="region of interest" description="Disordered" evidence="1">
    <location>
        <begin position="277"/>
        <end position="303"/>
    </location>
</feature>
<feature type="domain" description="DUF7308" evidence="3">
    <location>
        <begin position="331"/>
        <end position="551"/>
    </location>
</feature>
<feature type="compositionally biased region" description="Acidic residues" evidence="1">
    <location>
        <begin position="215"/>
        <end position="224"/>
    </location>
</feature>
<sequence length="573" mass="60847">MHRHTQRGQATVGYALVVGIALIGTITVVALGATALTDIQDSSGAGAAEQAMTQFDSRTARVALGDSRDQTVSVGQTDGTYSVDPDAGYVRIVHTNFSGGTGGDGNRVSDGPNDDDHVLYESTLGTVQYEGSDTEIAYQAGGVWRRTQSGSTMVSPPEFHYRGSTLTFPIVRVNNETALPAGINGVQAGSGRVDLQVSQTGDSRDLYSTRQDGYPDTDGDDDGFDANGNGDPYGGQGDDNDGDGGYYDNPATNGTVVVYIESEYYRAWADYFRARTDGTVDTSDTPDGLVDGSSDPQGDGDDEGVVAVELASTGFSGPFGMPPEGSSLFLQGIGDHSLSEFEIDMVPDTQDAADFSNLKWSMYVSDGSERFEMHLRRGSGNDKKCDDGDGTDLKADMTVYYSDDGGTTYQGWHGDDVFEARCEDRDGDGTADEIVITADFVDDEDGDGNVDEVEPGDPSLEYVGKSGMNTLVNFGIDGSDTVTDPYVPANQADHGFGWETNSYEPGNGDTESVDRVVNHYLSVLGPGFDLTVDDKSGDTVSESGSDGVVRYVGGPSFVTYMHITENDVVVRID</sequence>
<evidence type="ECO:0000256" key="2">
    <source>
        <dbReference type="SAM" id="Phobius"/>
    </source>
</evidence>
<gene>
    <name evidence="4" type="ORF">DP107_14295</name>
</gene>
<evidence type="ECO:0000313" key="5">
    <source>
        <dbReference type="Proteomes" id="UP000319894"/>
    </source>
</evidence>
<evidence type="ECO:0000259" key="3">
    <source>
        <dbReference type="Pfam" id="PF23985"/>
    </source>
</evidence>
<keyword evidence="2" id="KW-0812">Transmembrane</keyword>
<feature type="transmembrane region" description="Helical" evidence="2">
    <location>
        <begin position="12"/>
        <end position="33"/>
    </location>
</feature>
<dbReference type="AlphaFoldDB" id="A0A554MXI6"/>
<accession>A0A554MXI6</accession>
<keyword evidence="2" id="KW-0472">Membrane</keyword>